<organism evidence="3 4">
    <name type="scientific">Streptomyces crystallinus</name>
    <dbReference type="NCBI Taxonomy" id="68191"/>
    <lineage>
        <taxon>Bacteria</taxon>
        <taxon>Bacillati</taxon>
        <taxon>Actinomycetota</taxon>
        <taxon>Actinomycetes</taxon>
        <taxon>Kitasatosporales</taxon>
        <taxon>Streptomycetaceae</taxon>
        <taxon>Streptomyces</taxon>
    </lineage>
</organism>
<dbReference type="EMBL" id="BAAACA010000039">
    <property type="protein sequence ID" value="GAA0618467.1"/>
    <property type="molecule type" value="Genomic_DNA"/>
</dbReference>
<dbReference type="Pfam" id="PF19136">
    <property type="entry name" value="DUF5819"/>
    <property type="match status" value="1"/>
</dbReference>
<evidence type="ECO:0000256" key="2">
    <source>
        <dbReference type="SAM" id="Phobius"/>
    </source>
</evidence>
<keyword evidence="2" id="KW-0812">Transmembrane</keyword>
<feature type="compositionally biased region" description="Low complexity" evidence="1">
    <location>
        <begin position="21"/>
        <end position="39"/>
    </location>
</feature>
<keyword evidence="2" id="KW-0472">Membrane</keyword>
<feature type="transmembrane region" description="Helical" evidence="2">
    <location>
        <begin position="159"/>
        <end position="183"/>
    </location>
</feature>
<dbReference type="InterPro" id="IPR043857">
    <property type="entry name" value="DUF5819"/>
</dbReference>
<feature type="compositionally biased region" description="Low complexity" evidence="1">
    <location>
        <begin position="104"/>
        <end position="143"/>
    </location>
</feature>
<evidence type="ECO:0000313" key="4">
    <source>
        <dbReference type="Proteomes" id="UP001500668"/>
    </source>
</evidence>
<keyword evidence="2" id="KW-1133">Transmembrane helix</keyword>
<gene>
    <name evidence="3" type="ORF">GCM10010394_56000</name>
</gene>
<feature type="region of interest" description="Disordered" evidence="1">
    <location>
        <begin position="1"/>
        <end position="143"/>
    </location>
</feature>
<dbReference type="Proteomes" id="UP001500668">
    <property type="component" value="Unassembled WGS sequence"/>
</dbReference>
<feature type="compositionally biased region" description="Basic and acidic residues" evidence="1">
    <location>
        <begin position="1"/>
        <end position="20"/>
    </location>
</feature>
<evidence type="ECO:0000313" key="3">
    <source>
        <dbReference type="EMBL" id="GAA0618467.1"/>
    </source>
</evidence>
<proteinExistence type="predicted"/>
<keyword evidence="4" id="KW-1185">Reference proteome</keyword>
<reference evidence="3 4" key="1">
    <citation type="journal article" date="2019" name="Int. J. Syst. Evol. Microbiol.">
        <title>The Global Catalogue of Microorganisms (GCM) 10K type strain sequencing project: providing services to taxonomists for standard genome sequencing and annotation.</title>
        <authorList>
            <consortium name="The Broad Institute Genomics Platform"/>
            <consortium name="The Broad Institute Genome Sequencing Center for Infectious Disease"/>
            <person name="Wu L."/>
            <person name="Ma J."/>
        </authorList>
    </citation>
    <scope>NUCLEOTIDE SEQUENCE [LARGE SCALE GENOMIC DNA]</scope>
    <source>
        <strain evidence="3 4">JCM 5067</strain>
    </source>
</reference>
<accession>A0ABN1GST2</accession>
<name>A0ABN1GST2_9ACTN</name>
<evidence type="ECO:0000256" key="1">
    <source>
        <dbReference type="SAM" id="MobiDB-lite"/>
    </source>
</evidence>
<comment type="caution">
    <text evidence="3">The sequence shown here is derived from an EMBL/GenBank/DDBJ whole genome shotgun (WGS) entry which is preliminary data.</text>
</comment>
<protein>
    <submittedName>
        <fullName evidence="3">DUF5819 family protein</fullName>
    </submittedName>
</protein>
<sequence>MDSYDEKDLPGGEGRSRRPGPDAADGGPQASPGAAAPAPTSEDAPTHGEAAAGDGEGVSAYGQGVRPRDEGMAPHGAQVTRQGEDGNPAVGPSDASAPAPGNSATSAPGVTGPGTPAPGISRPGAPASSTPAPGAPASGTPAPGEPTAGIAGLSLPYQVAAALALAVVAVVAVVHIAIVFLHVSPSNTVTKQHGKVVDDWIYPEFEQNWKLFAPNPLQQNIAVQARAEIRMPDGNRKTTDWIDLSAQDGSGIRGNPLPSHTQQNELRRGWEFFINSHTDDNKPNGLRGELSDRYIHRIVMLRLGARRDGGTVERVQVRSVTRSVKAPAWSDEKIDTRPYYRVVPWWTVTPADLPAGAGSADARTEAGR</sequence>
<dbReference type="RefSeq" id="WP_344078065.1">
    <property type="nucleotide sequence ID" value="NZ_BAAACA010000039.1"/>
</dbReference>